<comment type="caution">
    <text evidence="1">The sequence shown here is derived from an EMBL/GenBank/DDBJ whole genome shotgun (WGS) entry which is preliminary data.</text>
</comment>
<name>A0ABP5EUJ6_9ACTN</name>
<keyword evidence="2" id="KW-1185">Reference proteome</keyword>
<sequence length="82" mass="9194">MSDTVKDATKQTANETLVRAILVGGPSSLPEMHRIQSVSPLKDKIKVVHQGGYEHFERRSCGGDHGPEEIHFHWTMRTKVAE</sequence>
<gene>
    <name evidence="1" type="ORF">GCM10009838_88310</name>
</gene>
<dbReference type="Proteomes" id="UP001499854">
    <property type="component" value="Unassembled WGS sequence"/>
</dbReference>
<evidence type="ECO:0000313" key="2">
    <source>
        <dbReference type="Proteomes" id="UP001499854"/>
    </source>
</evidence>
<dbReference type="RefSeq" id="WP_344663245.1">
    <property type="nucleotide sequence ID" value="NZ_BAAAQM010000107.1"/>
</dbReference>
<dbReference type="Pfam" id="PF19450">
    <property type="entry name" value="DUF5988"/>
    <property type="match status" value="1"/>
</dbReference>
<accession>A0ABP5EUJ6</accession>
<dbReference type="EMBL" id="BAAAQM010000107">
    <property type="protein sequence ID" value="GAA2008362.1"/>
    <property type="molecule type" value="Genomic_DNA"/>
</dbReference>
<protein>
    <submittedName>
        <fullName evidence="1">Uncharacterized protein</fullName>
    </submittedName>
</protein>
<dbReference type="InterPro" id="IPR046030">
    <property type="entry name" value="DUF5988"/>
</dbReference>
<reference evidence="2" key="1">
    <citation type="journal article" date="2019" name="Int. J. Syst. Evol. Microbiol.">
        <title>The Global Catalogue of Microorganisms (GCM) 10K type strain sequencing project: providing services to taxonomists for standard genome sequencing and annotation.</title>
        <authorList>
            <consortium name="The Broad Institute Genomics Platform"/>
            <consortium name="The Broad Institute Genome Sequencing Center for Infectious Disease"/>
            <person name="Wu L."/>
            <person name="Ma J."/>
        </authorList>
    </citation>
    <scope>NUCLEOTIDE SEQUENCE [LARGE SCALE GENOMIC DNA]</scope>
    <source>
        <strain evidence="2">JCM 16013</strain>
    </source>
</reference>
<organism evidence="1 2">
    <name type="scientific">Catenulispora subtropica</name>
    <dbReference type="NCBI Taxonomy" id="450798"/>
    <lineage>
        <taxon>Bacteria</taxon>
        <taxon>Bacillati</taxon>
        <taxon>Actinomycetota</taxon>
        <taxon>Actinomycetes</taxon>
        <taxon>Catenulisporales</taxon>
        <taxon>Catenulisporaceae</taxon>
        <taxon>Catenulispora</taxon>
    </lineage>
</organism>
<proteinExistence type="predicted"/>
<evidence type="ECO:0000313" key="1">
    <source>
        <dbReference type="EMBL" id="GAA2008362.1"/>
    </source>
</evidence>